<dbReference type="EMBL" id="FOXM01000029">
    <property type="protein sequence ID" value="SFQ51886.1"/>
    <property type="molecule type" value="Genomic_DNA"/>
</dbReference>
<feature type="domain" description="VOC" evidence="1">
    <location>
        <begin position="1"/>
        <end position="124"/>
    </location>
</feature>
<name>A0A1I5Z5Z1_9GAMM</name>
<protein>
    <submittedName>
        <fullName evidence="2">Uncharacterized conserved protein PhnB, glyoxalase superfamily</fullName>
    </submittedName>
</protein>
<dbReference type="AlphaFoldDB" id="A0A1I5Z5Z1"/>
<dbReference type="Proteomes" id="UP000243084">
    <property type="component" value="Unassembled WGS sequence"/>
</dbReference>
<dbReference type="Gene3D" id="3.10.180.10">
    <property type="entry name" value="2,3-Dihydroxybiphenyl 1,2-Dioxygenase, domain 1"/>
    <property type="match status" value="1"/>
</dbReference>
<organism evidence="2 3">
    <name type="scientific">Geopseudomonas sagittaria</name>
    <dbReference type="NCBI Taxonomy" id="1135990"/>
    <lineage>
        <taxon>Bacteria</taxon>
        <taxon>Pseudomonadati</taxon>
        <taxon>Pseudomonadota</taxon>
        <taxon>Gammaproteobacteria</taxon>
        <taxon>Pseudomonadales</taxon>
        <taxon>Pseudomonadaceae</taxon>
        <taxon>Geopseudomonas</taxon>
    </lineage>
</organism>
<dbReference type="InterPro" id="IPR029068">
    <property type="entry name" value="Glyas_Bleomycin-R_OHBP_Dase"/>
</dbReference>
<keyword evidence="3" id="KW-1185">Reference proteome</keyword>
<reference evidence="3" key="1">
    <citation type="submission" date="2016-10" db="EMBL/GenBank/DDBJ databases">
        <authorList>
            <person name="Varghese N."/>
            <person name="Submissions S."/>
        </authorList>
    </citation>
    <scope>NUCLEOTIDE SEQUENCE [LARGE SCALE GENOMIC DNA]</scope>
    <source>
        <strain evidence="3">JCM 18195</strain>
    </source>
</reference>
<dbReference type="Pfam" id="PF18029">
    <property type="entry name" value="Glyoxalase_6"/>
    <property type="match status" value="1"/>
</dbReference>
<dbReference type="RefSeq" id="WP_092435564.1">
    <property type="nucleotide sequence ID" value="NZ_FOXM01000029.1"/>
</dbReference>
<dbReference type="CDD" id="cd06587">
    <property type="entry name" value="VOC"/>
    <property type="match status" value="1"/>
</dbReference>
<dbReference type="SUPFAM" id="SSF54593">
    <property type="entry name" value="Glyoxalase/Bleomycin resistance protein/Dihydroxybiphenyl dioxygenase"/>
    <property type="match status" value="1"/>
</dbReference>
<evidence type="ECO:0000313" key="3">
    <source>
        <dbReference type="Proteomes" id="UP000243084"/>
    </source>
</evidence>
<gene>
    <name evidence="2" type="ORF">SAMN05216229_1297</name>
</gene>
<dbReference type="InterPro" id="IPR037523">
    <property type="entry name" value="VOC_core"/>
</dbReference>
<dbReference type="PROSITE" id="PS51819">
    <property type="entry name" value="VOC"/>
    <property type="match status" value="1"/>
</dbReference>
<proteinExistence type="predicted"/>
<evidence type="ECO:0000259" key="1">
    <source>
        <dbReference type="PROSITE" id="PS51819"/>
    </source>
</evidence>
<accession>A0A1I5Z5Z1</accession>
<dbReference type="InterPro" id="IPR041581">
    <property type="entry name" value="Glyoxalase_6"/>
</dbReference>
<evidence type="ECO:0000313" key="2">
    <source>
        <dbReference type="EMBL" id="SFQ51886.1"/>
    </source>
</evidence>
<sequence length="130" mass="14167">MRVIVNIDVPELAPAIDFYSAALGLQLSRLIAEDVAELSGASSVIYLLRNPAGSHPVRTLPLRRHYSRHWTPVHLDFVVDDLDEAAQRALAAGALQESACVEWNGSKCISFADPFGHGFCLIEFAGDTYA</sequence>
<dbReference type="OrthoDB" id="5522469at2"/>